<dbReference type="Proteomes" id="UP000479190">
    <property type="component" value="Unassembled WGS sequence"/>
</dbReference>
<gene>
    <name evidence="2" type="ORF">TBRA_LOCUS6130</name>
</gene>
<evidence type="ECO:0000313" key="3">
    <source>
        <dbReference type="Proteomes" id="UP000479190"/>
    </source>
</evidence>
<name>A0A6H5IC34_9HYME</name>
<sequence length="286" mass="32730">MRARLGWAPGLRIAPGDWHKFQNALDPEDAYFIVHNDRPRLQINFEHMCRPKRNGTYSAQHDAICIRTNALIEIIFVHWTVHRLDAARNYEKFKKRRISLLPGVEIAVYAKKPCGIDFVYIGTRVEPRLDKTRASKVAHKNRTIQREIKFAQWSAGIPGSAELSLSLKKRRAAARELAKPTVAKKAQRRGELRTTSCLVYIYTSTARPEIEALGGISKERDEEKQERRRTPPPSPLRLMSRQPLLLRAKGKDDPRTHTASCGRHVYATPVAHCTDCPKRVDKREDA</sequence>
<evidence type="ECO:0000256" key="1">
    <source>
        <dbReference type="SAM" id="MobiDB-lite"/>
    </source>
</evidence>
<feature type="compositionally biased region" description="Basic and acidic residues" evidence="1">
    <location>
        <begin position="217"/>
        <end position="229"/>
    </location>
</feature>
<protein>
    <submittedName>
        <fullName evidence="2">Uncharacterized protein</fullName>
    </submittedName>
</protein>
<reference evidence="2 3" key="1">
    <citation type="submission" date="2020-02" db="EMBL/GenBank/DDBJ databases">
        <authorList>
            <person name="Ferguson B K."/>
        </authorList>
    </citation>
    <scope>NUCLEOTIDE SEQUENCE [LARGE SCALE GENOMIC DNA]</scope>
</reference>
<keyword evidence="3" id="KW-1185">Reference proteome</keyword>
<organism evidence="2 3">
    <name type="scientific">Trichogramma brassicae</name>
    <dbReference type="NCBI Taxonomy" id="86971"/>
    <lineage>
        <taxon>Eukaryota</taxon>
        <taxon>Metazoa</taxon>
        <taxon>Ecdysozoa</taxon>
        <taxon>Arthropoda</taxon>
        <taxon>Hexapoda</taxon>
        <taxon>Insecta</taxon>
        <taxon>Pterygota</taxon>
        <taxon>Neoptera</taxon>
        <taxon>Endopterygota</taxon>
        <taxon>Hymenoptera</taxon>
        <taxon>Apocrita</taxon>
        <taxon>Proctotrupomorpha</taxon>
        <taxon>Chalcidoidea</taxon>
        <taxon>Trichogrammatidae</taxon>
        <taxon>Trichogramma</taxon>
    </lineage>
</organism>
<dbReference type="EMBL" id="CADCXV010000738">
    <property type="protein sequence ID" value="CAB0034232.1"/>
    <property type="molecule type" value="Genomic_DNA"/>
</dbReference>
<proteinExistence type="predicted"/>
<dbReference type="AlphaFoldDB" id="A0A6H5IC34"/>
<accession>A0A6H5IC34</accession>
<evidence type="ECO:0000313" key="2">
    <source>
        <dbReference type="EMBL" id="CAB0034232.1"/>
    </source>
</evidence>
<feature type="region of interest" description="Disordered" evidence="1">
    <location>
        <begin position="212"/>
        <end position="243"/>
    </location>
</feature>